<dbReference type="AlphaFoldDB" id="A0A1I7JU30"/>
<organism evidence="3 4">
    <name type="scientific">Pseudoduganella namucuonensis</name>
    <dbReference type="NCBI Taxonomy" id="1035707"/>
    <lineage>
        <taxon>Bacteria</taxon>
        <taxon>Pseudomonadati</taxon>
        <taxon>Pseudomonadota</taxon>
        <taxon>Betaproteobacteria</taxon>
        <taxon>Burkholderiales</taxon>
        <taxon>Oxalobacteraceae</taxon>
        <taxon>Telluria group</taxon>
        <taxon>Pseudoduganella</taxon>
    </lineage>
</organism>
<accession>A0A1I7JU30</accession>
<evidence type="ECO:0000313" key="3">
    <source>
        <dbReference type="EMBL" id="SFU88665.1"/>
    </source>
</evidence>
<feature type="signal peptide" evidence="2">
    <location>
        <begin position="1"/>
        <end position="31"/>
    </location>
</feature>
<dbReference type="STRING" id="1035707.SAMN05216552_10137"/>
<proteinExistence type="predicted"/>
<protein>
    <recommendedName>
        <fullName evidence="5">AlgX/AlgJ SGNH hydrolase-like domain-containing protein</fullName>
    </recommendedName>
</protein>
<evidence type="ECO:0008006" key="5">
    <source>
        <dbReference type="Google" id="ProtNLM"/>
    </source>
</evidence>
<reference evidence="4" key="1">
    <citation type="submission" date="2016-10" db="EMBL/GenBank/DDBJ databases">
        <authorList>
            <person name="Varghese N."/>
            <person name="Submissions S."/>
        </authorList>
    </citation>
    <scope>NUCLEOTIDE SEQUENCE [LARGE SCALE GENOMIC DNA]</scope>
    <source>
        <strain evidence="4">CGMCC 1.11014</strain>
    </source>
</reference>
<name>A0A1I7JU30_9BURK</name>
<dbReference type="Proteomes" id="UP000199391">
    <property type="component" value="Unassembled WGS sequence"/>
</dbReference>
<keyword evidence="4" id="KW-1185">Reference proteome</keyword>
<dbReference type="OrthoDB" id="8747576at2"/>
<evidence type="ECO:0000256" key="1">
    <source>
        <dbReference type="SAM" id="MobiDB-lite"/>
    </source>
</evidence>
<gene>
    <name evidence="3" type="ORF">SAMN05216552_10137</name>
</gene>
<sequence length="401" mass="44579">MTHAKQGAALSGLAKLTLVALLAAPALFSHSSGSDGAENRRMAPPPQRPASVEEALKYSASFDAWARDNFSLREALVRLNTRVRYHLFGVYPTNQVIQGREGRSFLTTSHPLVPPYDDVFSSCGYQRELTGMLNQQIGRLLTLSRERGIQAKLLVVPSSPVVHVDQLPAWTSALCHTATPPMARWLAQPGLDPALRRDVAYPLEQMRAAARETDLFPRTFFHWGGAGPRLVAEWSLGQFYGARPEQATPYTSGKQWLPSDVSHLFPGLERRSEVEVMDLDASGIAACHGAACFPGGPAVLEKFELALYRNPKAARGRLLLITDSFGPPAAPWFARYYRETVLFNVNTLYLLEGPRQERDLERVRRFLFDGREGDDVVVMYHDATVHAKRIALDFPKLLPGF</sequence>
<evidence type="ECO:0000313" key="4">
    <source>
        <dbReference type="Proteomes" id="UP000199391"/>
    </source>
</evidence>
<dbReference type="RefSeq" id="WP_093556396.1">
    <property type="nucleotide sequence ID" value="NZ_FPBO01000013.1"/>
</dbReference>
<feature type="region of interest" description="Disordered" evidence="1">
    <location>
        <begin position="31"/>
        <end position="50"/>
    </location>
</feature>
<evidence type="ECO:0000256" key="2">
    <source>
        <dbReference type="SAM" id="SignalP"/>
    </source>
</evidence>
<feature type="chain" id="PRO_5011762983" description="AlgX/AlgJ SGNH hydrolase-like domain-containing protein" evidence="2">
    <location>
        <begin position="32"/>
        <end position="401"/>
    </location>
</feature>
<keyword evidence="2" id="KW-0732">Signal</keyword>
<dbReference type="EMBL" id="FPBO01000013">
    <property type="protein sequence ID" value="SFU88665.1"/>
    <property type="molecule type" value="Genomic_DNA"/>
</dbReference>